<keyword evidence="1" id="KW-0812">Transmembrane</keyword>
<accession>A0A538U700</accession>
<proteinExistence type="predicted"/>
<keyword evidence="1" id="KW-0472">Membrane</keyword>
<keyword evidence="1" id="KW-1133">Transmembrane helix</keyword>
<sequence length="191" mass="21916">MPFLPGLLLAIGIHSLYNHLLFNPLLATSTILVLTPLLLVVAYETSERAMRVWLGTGLDSDVERLELILSGEERLSPIGEYLDSLRHRFEGPILADMLCLLRIHLELSIRAKGTLIARAAGLDLPVDDDVRARLDELRYLERRFRRAGVLACRSRWAPNPPRHRNRPWGVRPRFGRSSSFWSWGSRFHSWD</sequence>
<name>A0A538U700_UNCEI</name>
<evidence type="ECO:0000313" key="3">
    <source>
        <dbReference type="Proteomes" id="UP000319836"/>
    </source>
</evidence>
<feature type="transmembrane region" description="Helical" evidence="1">
    <location>
        <begin position="25"/>
        <end position="43"/>
    </location>
</feature>
<dbReference type="Proteomes" id="UP000319836">
    <property type="component" value="Unassembled WGS sequence"/>
</dbReference>
<gene>
    <name evidence="2" type="ORF">E6K80_05015</name>
</gene>
<comment type="caution">
    <text evidence="2">The sequence shown here is derived from an EMBL/GenBank/DDBJ whole genome shotgun (WGS) entry which is preliminary data.</text>
</comment>
<evidence type="ECO:0000256" key="1">
    <source>
        <dbReference type="SAM" id="Phobius"/>
    </source>
</evidence>
<reference evidence="2 3" key="1">
    <citation type="journal article" date="2019" name="Nat. Microbiol.">
        <title>Mediterranean grassland soil C-N compound turnover is dependent on rainfall and depth, and is mediated by genomically divergent microorganisms.</title>
        <authorList>
            <person name="Diamond S."/>
            <person name="Andeer P.F."/>
            <person name="Li Z."/>
            <person name="Crits-Christoph A."/>
            <person name="Burstein D."/>
            <person name="Anantharaman K."/>
            <person name="Lane K.R."/>
            <person name="Thomas B.C."/>
            <person name="Pan C."/>
            <person name="Northen T.R."/>
            <person name="Banfield J.F."/>
        </authorList>
    </citation>
    <scope>NUCLEOTIDE SEQUENCE [LARGE SCALE GENOMIC DNA]</scope>
    <source>
        <strain evidence="2">WS_10</strain>
    </source>
</reference>
<protein>
    <submittedName>
        <fullName evidence="2">Uncharacterized protein</fullName>
    </submittedName>
</protein>
<dbReference type="AlphaFoldDB" id="A0A538U700"/>
<dbReference type="EMBL" id="VBPA01000110">
    <property type="protein sequence ID" value="TMQ71661.1"/>
    <property type="molecule type" value="Genomic_DNA"/>
</dbReference>
<organism evidence="2 3">
    <name type="scientific">Eiseniibacteriota bacterium</name>
    <dbReference type="NCBI Taxonomy" id="2212470"/>
    <lineage>
        <taxon>Bacteria</taxon>
        <taxon>Candidatus Eiseniibacteriota</taxon>
    </lineage>
</organism>
<evidence type="ECO:0000313" key="2">
    <source>
        <dbReference type="EMBL" id="TMQ71661.1"/>
    </source>
</evidence>